<proteinExistence type="predicted"/>
<keyword evidence="1" id="KW-0732">Signal</keyword>
<dbReference type="AlphaFoldDB" id="A0AAU9LG75"/>
<sequence length="81" mass="9054">MTHSLFKFVVFAMLLFPSCVLGVDLEKASKNAVGAIENQIQSTISTADEGHACKQFIDCNDYVCPPWLYAICWHGKCTCHR</sequence>
<evidence type="ECO:0000313" key="2">
    <source>
        <dbReference type="EMBL" id="CAH1412441.1"/>
    </source>
</evidence>
<protein>
    <submittedName>
        <fullName evidence="2">Uncharacterized protein</fullName>
    </submittedName>
</protein>
<dbReference type="EMBL" id="CAKMRJ010000001">
    <property type="protein sequence ID" value="CAH1412441.1"/>
    <property type="molecule type" value="Genomic_DNA"/>
</dbReference>
<evidence type="ECO:0000313" key="3">
    <source>
        <dbReference type="Proteomes" id="UP001157418"/>
    </source>
</evidence>
<name>A0AAU9LG75_9ASTR</name>
<reference evidence="2 3" key="1">
    <citation type="submission" date="2022-01" db="EMBL/GenBank/DDBJ databases">
        <authorList>
            <person name="Xiong W."/>
            <person name="Schranz E."/>
        </authorList>
    </citation>
    <scope>NUCLEOTIDE SEQUENCE [LARGE SCALE GENOMIC DNA]</scope>
</reference>
<gene>
    <name evidence="2" type="ORF">LVIROSA_LOCUS457</name>
</gene>
<feature type="chain" id="PRO_5043762311" evidence="1">
    <location>
        <begin position="23"/>
        <end position="81"/>
    </location>
</feature>
<feature type="signal peptide" evidence="1">
    <location>
        <begin position="1"/>
        <end position="22"/>
    </location>
</feature>
<dbReference type="Proteomes" id="UP001157418">
    <property type="component" value="Unassembled WGS sequence"/>
</dbReference>
<evidence type="ECO:0000256" key="1">
    <source>
        <dbReference type="SAM" id="SignalP"/>
    </source>
</evidence>
<comment type="caution">
    <text evidence="2">The sequence shown here is derived from an EMBL/GenBank/DDBJ whole genome shotgun (WGS) entry which is preliminary data.</text>
</comment>
<keyword evidence="3" id="KW-1185">Reference proteome</keyword>
<accession>A0AAU9LG75</accession>
<organism evidence="2 3">
    <name type="scientific">Lactuca virosa</name>
    <dbReference type="NCBI Taxonomy" id="75947"/>
    <lineage>
        <taxon>Eukaryota</taxon>
        <taxon>Viridiplantae</taxon>
        <taxon>Streptophyta</taxon>
        <taxon>Embryophyta</taxon>
        <taxon>Tracheophyta</taxon>
        <taxon>Spermatophyta</taxon>
        <taxon>Magnoliopsida</taxon>
        <taxon>eudicotyledons</taxon>
        <taxon>Gunneridae</taxon>
        <taxon>Pentapetalae</taxon>
        <taxon>asterids</taxon>
        <taxon>campanulids</taxon>
        <taxon>Asterales</taxon>
        <taxon>Asteraceae</taxon>
        <taxon>Cichorioideae</taxon>
        <taxon>Cichorieae</taxon>
        <taxon>Lactucinae</taxon>
        <taxon>Lactuca</taxon>
    </lineage>
</organism>